<evidence type="ECO:0000313" key="2">
    <source>
        <dbReference type="EMBL" id="PNW13831.1"/>
    </source>
</evidence>
<dbReference type="Proteomes" id="UP000279972">
    <property type="component" value="Chromosome"/>
</dbReference>
<evidence type="ECO:0000313" key="4">
    <source>
        <dbReference type="Proteomes" id="UP000279972"/>
    </source>
</evidence>
<organism evidence="2 3">
    <name type="scientific">Chryseobacterium lactis</name>
    <dbReference type="NCBI Taxonomy" id="1241981"/>
    <lineage>
        <taxon>Bacteria</taxon>
        <taxon>Pseudomonadati</taxon>
        <taxon>Bacteroidota</taxon>
        <taxon>Flavobacteriia</taxon>
        <taxon>Flavobacteriales</taxon>
        <taxon>Weeksellaceae</taxon>
        <taxon>Chryseobacterium group</taxon>
        <taxon>Chryseobacterium</taxon>
    </lineage>
</organism>
<accession>A0A3G6RDL0</accession>
<evidence type="ECO:0000313" key="1">
    <source>
        <dbReference type="EMBL" id="AZA82493.1"/>
    </source>
</evidence>
<keyword evidence="4" id="KW-1185">Reference proteome</keyword>
<name>A0A3G6RDL0_CHRLC</name>
<reference evidence="1 4" key="2">
    <citation type="submission" date="2018-11" db="EMBL/GenBank/DDBJ databases">
        <title>Proposal to divide the Flavobacteriaceae and reorganize its genera based on Amino Acid Identity values calculated from whole genome sequences.</title>
        <authorList>
            <person name="Nicholson A.C."/>
            <person name="Gulvik C.A."/>
            <person name="Whitney A.M."/>
            <person name="Humrighouse B.W."/>
            <person name="Bell M."/>
            <person name="Holmes B."/>
            <person name="Steigerwalt A.G."/>
            <person name="Villarma A."/>
            <person name="Sheth M."/>
            <person name="Batra D."/>
            <person name="Pryor J."/>
            <person name="Bernardet J.-F."/>
            <person name="Hugo C."/>
            <person name="Kampfer P."/>
            <person name="Newman J."/>
            <person name="McQuiston J.R."/>
        </authorList>
    </citation>
    <scope>NUCLEOTIDE SEQUENCE [LARGE SCALE GENOMIC DNA]</scope>
    <source>
        <strain evidence="1 4">KC_1864</strain>
    </source>
</reference>
<proteinExistence type="predicted"/>
<dbReference type="RefSeq" id="WP_103290725.1">
    <property type="nucleotide sequence ID" value="NZ_CP033924.1"/>
</dbReference>
<sequence>MKKFILICFLSSFILGVAQEKKISFAKEVTYKFVEKNASAGSIKTYLSKNSEFLTQIKMSVNNFPMLFYTDALGTTSVSLAMNNHLDGSDVFGSISYMGMYEPPFEDKQEYILDSKKLNTQETILGIPCSHYLINYKLKNGEKRKKDDDFKLCIDEKSSYNNYQVLNGLLNYFQKGVRYKGSGLKGMILKGGPEKTYDTEHFVASSINDTKDEVYFDHKKAMTDQQRKKDSVMLAFQKREAEYATDSTTVAVDSAVAVSDYNNDSYIPDYVSEYKKKRDEEGSLAIHESSNSKLLKGIPTHCVNFEKNLPEFKNKDVKGHLKNYVGQMCDMYLTQASYHTVGIKITLDEIRREIVYLNEIQEKLDASDKKKLTNYLKNLD</sequence>
<evidence type="ECO:0000313" key="3">
    <source>
        <dbReference type="Proteomes" id="UP000236262"/>
    </source>
</evidence>
<reference evidence="2 3" key="1">
    <citation type="submission" date="2018-01" db="EMBL/GenBank/DDBJ databases">
        <title>Draft genome sequences of Chryseobacterium lactis NCTC11390, Chryseobacterium oncorhynchi 701B-08, and Chryseobacterium viscerum 687B-08.</title>
        <authorList>
            <person name="Jeong J.-J."/>
            <person name="Lee Y.J."/>
            <person name="Park B."/>
            <person name="Choi I.-G."/>
            <person name="Kim K.D."/>
        </authorList>
    </citation>
    <scope>NUCLEOTIDE SEQUENCE [LARGE SCALE GENOMIC DNA]</scope>
    <source>
        <strain evidence="2 3">NCTC11390</strain>
    </source>
</reference>
<dbReference type="AlphaFoldDB" id="A0A3G6RDL0"/>
<dbReference type="EMBL" id="PPEH01000003">
    <property type="protein sequence ID" value="PNW13831.1"/>
    <property type="molecule type" value="Genomic_DNA"/>
</dbReference>
<dbReference type="Proteomes" id="UP000236262">
    <property type="component" value="Unassembled WGS sequence"/>
</dbReference>
<gene>
    <name evidence="2" type="ORF">C1637_08135</name>
    <name evidence="1" type="ORF">EG342_11560</name>
</gene>
<dbReference type="EMBL" id="CP033924">
    <property type="protein sequence ID" value="AZA82493.1"/>
    <property type="molecule type" value="Genomic_DNA"/>
</dbReference>
<dbReference type="OrthoDB" id="1311865at2"/>
<dbReference type="KEGG" id="clac:EG342_11560"/>
<protein>
    <submittedName>
        <fullName evidence="2">Uncharacterized protein</fullName>
    </submittedName>
</protein>